<dbReference type="PANTHER" id="PTHR34596:SF2">
    <property type="entry name" value="CHITOPORIN"/>
    <property type="match status" value="1"/>
</dbReference>
<comment type="similarity">
    <text evidence="1">Belongs to the outer membrane porin (Opr) (TC 1.B.25) family.</text>
</comment>
<dbReference type="RefSeq" id="WP_054062769.1">
    <property type="nucleotide sequence ID" value="NZ_JSYZ01000007.1"/>
</dbReference>
<protein>
    <submittedName>
        <fullName evidence="6">Outer membrane porin, OprD family</fullName>
    </submittedName>
</protein>
<proteinExistence type="inferred from homology"/>
<keyword evidence="3 5" id="KW-0732">Signal</keyword>
<dbReference type="Gene3D" id="2.40.160.10">
    <property type="entry name" value="Porin"/>
    <property type="match status" value="1"/>
</dbReference>
<dbReference type="GO" id="GO:0015288">
    <property type="term" value="F:porin activity"/>
    <property type="evidence" value="ECO:0007669"/>
    <property type="project" value="TreeGrafter"/>
</dbReference>
<organism evidence="6 7">
    <name type="scientific">Pseudomonas asplenii</name>
    <dbReference type="NCBI Taxonomy" id="53407"/>
    <lineage>
        <taxon>Bacteria</taxon>
        <taxon>Pseudomonadati</taxon>
        <taxon>Pseudomonadota</taxon>
        <taxon>Gammaproteobacteria</taxon>
        <taxon>Pseudomonadales</taxon>
        <taxon>Pseudomonadaceae</taxon>
        <taxon>Pseudomonas</taxon>
    </lineage>
</organism>
<evidence type="ECO:0000256" key="3">
    <source>
        <dbReference type="ARBA" id="ARBA00022729"/>
    </source>
</evidence>
<dbReference type="Proteomes" id="UP000037931">
    <property type="component" value="Unassembled WGS sequence"/>
</dbReference>
<gene>
    <name evidence="6" type="ORF">PF66_02356</name>
</gene>
<dbReference type="GO" id="GO:0016020">
    <property type="term" value="C:membrane"/>
    <property type="evidence" value="ECO:0007669"/>
    <property type="project" value="InterPro"/>
</dbReference>
<dbReference type="AlphaFoldDB" id="A0A0M9GI03"/>
<dbReference type="OrthoDB" id="6916741at2"/>
<evidence type="ECO:0000256" key="2">
    <source>
        <dbReference type="ARBA" id="ARBA00022448"/>
    </source>
</evidence>
<comment type="caution">
    <text evidence="6">The sequence shown here is derived from an EMBL/GenBank/DDBJ whole genome shotgun (WGS) entry which is preliminary data.</text>
</comment>
<feature type="region of interest" description="Disordered" evidence="4">
    <location>
        <begin position="321"/>
        <end position="343"/>
    </location>
</feature>
<dbReference type="EMBL" id="JSYZ01000007">
    <property type="protein sequence ID" value="KPA91473.1"/>
    <property type="molecule type" value="Genomic_DNA"/>
</dbReference>
<dbReference type="InterPro" id="IPR005318">
    <property type="entry name" value="OM_porin_bac"/>
</dbReference>
<name>A0A0M9GI03_9PSED</name>
<dbReference type="PATRIC" id="fig|50340.43.peg.5728"/>
<evidence type="ECO:0000313" key="6">
    <source>
        <dbReference type="EMBL" id="KPA91473.1"/>
    </source>
</evidence>
<dbReference type="STRING" id="50340.PF66_02356"/>
<evidence type="ECO:0000256" key="5">
    <source>
        <dbReference type="SAM" id="SignalP"/>
    </source>
</evidence>
<dbReference type="Pfam" id="PF03573">
    <property type="entry name" value="OprD"/>
    <property type="match status" value="1"/>
</dbReference>
<dbReference type="PANTHER" id="PTHR34596">
    <property type="entry name" value="CHITOPORIN"/>
    <property type="match status" value="1"/>
</dbReference>
<evidence type="ECO:0000313" key="7">
    <source>
        <dbReference type="Proteomes" id="UP000037931"/>
    </source>
</evidence>
<feature type="chain" id="PRO_5005836360" evidence="5">
    <location>
        <begin position="23"/>
        <end position="450"/>
    </location>
</feature>
<keyword evidence="2" id="KW-0813">Transport</keyword>
<reference evidence="6 7" key="1">
    <citation type="journal article" date="2015" name="PLoS ONE">
        <title>Rice-Infecting Pseudomonas Genomes Are Highly Accessorized and Harbor Multiple Putative Virulence Mechanisms to Cause Sheath Brown Rot.</title>
        <authorList>
            <person name="Quibod I.L."/>
            <person name="Grande G."/>
            <person name="Oreiro E.G."/>
            <person name="Borja F.N."/>
            <person name="Dossa G.S."/>
            <person name="Mauleon R."/>
            <person name="Cruz C.V."/>
            <person name="Oliva R."/>
        </authorList>
    </citation>
    <scope>NUCLEOTIDE SEQUENCE [LARGE SCALE GENOMIC DNA]</scope>
    <source>
        <strain evidence="6 7">IRRI 6609</strain>
    </source>
</reference>
<evidence type="ECO:0000256" key="4">
    <source>
        <dbReference type="SAM" id="MobiDB-lite"/>
    </source>
</evidence>
<sequence length="450" mass="48954" precursor="true">MNKLYSPVMGAALASIMMSAHADFIDDSHADVTLLNRYLNQQGRDISGSSAKAHSIRDWGQGFQFDFKSGYTEGTIGLGLDLQAFYGLKLDSGGDLNDRSHQGRYPGSMFPLDDGKSADQFGVLSPTFKARFLKDELRIGTLYQNNPMLANTDGRLYRQTNTGAQLVSRDLDNFTFTVGDINQTKIRNETGDTGMITAGGTQKSDRFLYGGADYAGIPGTTLSAWYSSLQDYYQQAFLGAKRHDALPVGAIDSDLRAYRSLGIGGNGDGDSEYAAAGYYGNGISKGRINQSTISLMESYSLAGHTVGLGIQKNSGDSDFPYLDSGLNSGDNRQGPGSGADTPALTNLQLNKFQHAGERTWMAQYKYDFAQLGIDGLKFAATYAHGDQIRTAANSDASEWERDLALTYEVQTGQLKGLGVKWQNAHAAPEITGQTLQDENRFYVSYVIPLW</sequence>
<accession>A0A0M9GI03</accession>
<evidence type="ECO:0000256" key="1">
    <source>
        <dbReference type="ARBA" id="ARBA00009075"/>
    </source>
</evidence>
<feature type="signal peptide" evidence="5">
    <location>
        <begin position="1"/>
        <end position="22"/>
    </location>
</feature>
<dbReference type="InterPro" id="IPR023614">
    <property type="entry name" value="Porin_dom_sf"/>
</dbReference>
<keyword evidence="7" id="KW-1185">Reference proteome</keyword>